<name>A0A0F9ID33_9ZZZZ</name>
<evidence type="ECO:0000256" key="1">
    <source>
        <dbReference type="SAM" id="MobiDB-lite"/>
    </source>
</evidence>
<gene>
    <name evidence="2" type="ORF">LCGC14_1595440</name>
</gene>
<organism evidence="2">
    <name type="scientific">marine sediment metagenome</name>
    <dbReference type="NCBI Taxonomy" id="412755"/>
    <lineage>
        <taxon>unclassified sequences</taxon>
        <taxon>metagenomes</taxon>
        <taxon>ecological metagenomes</taxon>
    </lineage>
</organism>
<dbReference type="AlphaFoldDB" id="A0A0F9ID33"/>
<accession>A0A0F9ID33</accession>
<dbReference type="EMBL" id="LAZR01012729">
    <property type="protein sequence ID" value="KKM25387.1"/>
    <property type="molecule type" value="Genomic_DNA"/>
</dbReference>
<protein>
    <submittedName>
        <fullName evidence="2">Uncharacterized protein</fullName>
    </submittedName>
</protein>
<sequence>MKSGFWKEKNKQGKDETWQTEREREMDKKLLKWFCIGDVGTSSRAIVFVMCGLSHVDILKDDWSPYPHDSSDFGRCYKLLKVFPEWKKRITEMECLGEIWRRIALAWEELEKLYKQEKHEELYARLQQLQPDELETNCNKVSLGNGVTISTPKP</sequence>
<feature type="region of interest" description="Disordered" evidence="1">
    <location>
        <begin position="1"/>
        <end position="20"/>
    </location>
</feature>
<proteinExistence type="predicted"/>
<comment type="caution">
    <text evidence="2">The sequence shown here is derived from an EMBL/GenBank/DDBJ whole genome shotgun (WGS) entry which is preliminary data.</text>
</comment>
<reference evidence="2" key="1">
    <citation type="journal article" date="2015" name="Nature">
        <title>Complex archaea that bridge the gap between prokaryotes and eukaryotes.</title>
        <authorList>
            <person name="Spang A."/>
            <person name="Saw J.H."/>
            <person name="Jorgensen S.L."/>
            <person name="Zaremba-Niedzwiedzka K."/>
            <person name="Martijn J."/>
            <person name="Lind A.E."/>
            <person name="van Eijk R."/>
            <person name="Schleper C."/>
            <person name="Guy L."/>
            <person name="Ettema T.J."/>
        </authorList>
    </citation>
    <scope>NUCLEOTIDE SEQUENCE</scope>
</reference>
<evidence type="ECO:0000313" key="2">
    <source>
        <dbReference type="EMBL" id="KKM25387.1"/>
    </source>
</evidence>